<feature type="domain" description="DUF4349" evidence="4">
    <location>
        <begin position="91"/>
        <end position="307"/>
    </location>
</feature>
<evidence type="ECO:0000256" key="3">
    <source>
        <dbReference type="SAM" id="SignalP"/>
    </source>
</evidence>
<dbReference type="Proteomes" id="UP000636918">
    <property type="component" value="Unassembled WGS sequence"/>
</dbReference>
<keyword evidence="6" id="KW-1185">Reference proteome</keyword>
<dbReference type="Pfam" id="PF14257">
    <property type="entry name" value="DUF4349"/>
    <property type="match status" value="1"/>
</dbReference>
<protein>
    <submittedName>
        <fullName evidence="5">DUF4349 domain-containing protein</fullName>
    </submittedName>
</protein>
<keyword evidence="3" id="KW-0732">Signal</keyword>
<evidence type="ECO:0000313" key="5">
    <source>
        <dbReference type="EMBL" id="MBL0749326.1"/>
    </source>
</evidence>
<sequence length="328" mass="33722">MSTRTRATGLLAAITMTAALAACSASDSGGGSSADADTSSSFGGESGRTSGTDGMAGSPGGASREPGDLGNEDDTTSSPSAGGPDAPQMERAVVSSGSVSLASTDVAETRQEVQRIVDVQGGDITEEDTTTDEEGSSSHSRFVIRVPSHRFGAAMSALSQLDGLVSASRGSDDVTTQVIDTAARVRAQEASLKRVELLLAESESLKDLVWIESQLTTRQAELDSLKSQQSWLTDQTSLSTISVDISEKKKAAVEQEEEKAAEPPAGFLDGLRGGLKALDGTFGAVGLVLGALLPFGVVALVVGLPIWLVVRRRRSAEPAAVPTETPTA</sequence>
<feature type="region of interest" description="Disordered" evidence="1">
    <location>
        <begin position="23"/>
        <end position="141"/>
    </location>
</feature>
<feature type="transmembrane region" description="Helical" evidence="2">
    <location>
        <begin position="282"/>
        <end position="310"/>
    </location>
</feature>
<organism evidence="5 6">
    <name type="scientific">Nocardioides baculatus</name>
    <dbReference type="NCBI Taxonomy" id="2801337"/>
    <lineage>
        <taxon>Bacteria</taxon>
        <taxon>Bacillati</taxon>
        <taxon>Actinomycetota</taxon>
        <taxon>Actinomycetes</taxon>
        <taxon>Propionibacteriales</taxon>
        <taxon>Nocardioidaceae</taxon>
        <taxon>Nocardioides</taxon>
    </lineage>
</organism>
<evidence type="ECO:0000256" key="2">
    <source>
        <dbReference type="SAM" id="Phobius"/>
    </source>
</evidence>
<dbReference type="EMBL" id="JAERSG010000005">
    <property type="protein sequence ID" value="MBL0749326.1"/>
    <property type="molecule type" value="Genomic_DNA"/>
</dbReference>
<name>A0ABS1LCB1_9ACTN</name>
<gene>
    <name evidence="5" type="ORF">JI751_17025</name>
</gene>
<proteinExistence type="predicted"/>
<keyword evidence="2" id="KW-0812">Transmembrane</keyword>
<feature type="signal peptide" evidence="3">
    <location>
        <begin position="1"/>
        <end position="21"/>
    </location>
</feature>
<feature type="compositionally biased region" description="Low complexity" evidence="1">
    <location>
        <begin position="23"/>
        <end position="41"/>
    </location>
</feature>
<evidence type="ECO:0000313" key="6">
    <source>
        <dbReference type="Proteomes" id="UP000636918"/>
    </source>
</evidence>
<feature type="chain" id="PRO_5047367646" evidence="3">
    <location>
        <begin position="22"/>
        <end position="328"/>
    </location>
</feature>
<dbReference type="InterPro" id="IPR025645">
    <property type="entry name" value="DUF4349"/>
</dbReference>
<reference evidence="5 6" key="1">
    <citation type="submission" date="2021-01" db="EMBL/GenBank/DDBJ databases">
        <title>Genome seq and assembly of Nocardiodes sp. G10.</title>
        <authorList>
            <person name="Chhetri G."/>
        </authorList>
    </citation>
    <scope>NUCLEOTIDE SEQUENCE [LARGE SCALE GENOMIC DNA]</scope>
    <source>
        <strain evidence="5 6">G10</strain>
    </source>
</reference>
<evidence type="ECO:0000256" key="1">
    <source>
        <dbReference type="SAM" id="MobiDB-lite"/>
    </source>
</evidence>
<comment type="caution">
    <text evidence="5">The sequence shown here is derived from an EMBL/GenBank/DDBJ whole genome shotgun (WGS) entry which is preliminary data.</text>
</comment>
<dbReference type="RefSeq" id="WP_201939208.1">
    <property type="nucleotide sequence ID" value="NZ_JAERSG010000005.1"/>
</dbReference>
<evidence type="ECO:0000259" key="4">
    <source>
        <dbReference type="Pfam" id="PF14257"/>
    </source>
</evidence>
<keyword evidence="2" id="KW-1133">Transmembrane helix</keyword>
<accession>A0ABS1LCB1</accession>
<dbReference type="PROSITE" id="PS51257">
    <property type="entry name" value="PROKAR_LIPOPROTEIN"/>
    <property type="match status" value="1"/>
</dbReference>
<feature type="compositionally biased region" description="Low complexity" evidence="1">
    <location>
        <begin position="93"/>
        <end position="106"/>
    </location>
</feature>
<feature type="compositionally biased region" description="Acidic residues" evidence="1">
    <location>
        <begin position="124"/>
        <end position="135"/>
    </location>
</feature>
<keyword evidence="2" id="KW-0472">Membrane</keyword>